<organism evidence="1 2">
    <name type="scientific">Acrasis kona</name>
    <dbReference type="NCBI Taxonomy" id="1008807"/>
    <lineage>
        <taxon>Eukaryota</taxon>
        <taxon>Discoba</taxon>
        <taxon>Heterolobosea</taxon>
        <taxon>Tetramitia</taxon>
        <taxon>Eutetramitia</taxon>
        <taxon>Acrasidae</taxon>
        <taxon>Acrasis</taxon>
    </lineage>
</organism>
<evidence type="ECO:0000313" key="1">
    <source>
        <dbReference type="EMBL" id="KAL0491156.1"/>
    </source>
</evidence>
<name>A0AAW2ZMU0_9EUKA</name>
<proteinExistence type="predicted"/>
<dbReference type="Proteomes" id="UP001431209">
    <property type="component" value="Unassembled WGS sequence"/>
</dbReference>
<comment type="caution">
    <text evidence="1">The sequence shown here is derived from an EMBL/GenBank/DDBJ whole genome shotgun (WGS) entry which is preliminary data.</text>
</comment>
<evidence type="ECO:0000313" key="2">
    <source>
        <dbReference type="Proteomes" id="UP001431209"/>
    </source>
</evidence>
<keyword evidence="2" id="KW-1185">Reference proteome</keyword>
<protein>
    <submittedName>
        <fullName evidence="1">F-box/LRR-repeat protein</fullName>
    </submittedName>
</protein>
<accession>A0AAW2ZMU0</accession>
<dbReference type="AlphaFoldDB" id="A0AAW2ZMU0"/>
<dbReference type="InterPro" id="IPR036047">
    <property type="entry name" value="F-box-like_dom_sf"/>
</dbReference>
<sequence length="369" mass="43540">MTQIMLPTTQGTPLIILLPREVFISTLLFLPGDEIMKCSRICKEWFAMIAHVDHSRERTHEIKGKKKNRQIQNMVKTDGRDFWINVCNDHFKDAMVMRRKYPSQIQPVTYYVLHYRDALLVSVYNLEKSLCSLEKALESESSLFSDVCIFSIDLMEMYVKLYNLQRYYGDVEGAEFNNHELDLRMTFYPVLEQYRKSRDECGNIKLVALVKLNAAQIGRDKLRRLVLEQSEWKPSSSKATLQDEEVKRLMRELLEEKLDVETLEDFGRDEQTLAKTYDSDTLRRVLKSTSSVEEKLTELYSAWTRRWRKVLLTRSQYKHVYNHVDMNHIDSVLVDRGFEQGNGTRYANNSLQRKNIYAMFLQKKLTNVQ</sequence>
<dbReference type="EMBL" id="JAOPGA020001767">
    <property type="protein sequence ID" value="KAL0491156.1"/>
    <property type="molecule type" value="Genomic_DNA"/>
</dbReference>
<gene>
    <name evidence="1" type="ORF">AKO1_010003</name>
</gene>
<reference evidence="1 2" key="1">
    <citation type="submission" date="2024-03" db="EMBL/GenBank/DDBJ databases">
        <title>The Acrasis kona genome and developmental transcriptomes reveal deep origins of eukaryotic multicellular pathways.</title>
        <authorList>
            <person name="Sheikh S."/>
            <person name="Fu C.-J."/>
            <person name="Brown M.W."/>
            <person name="Baldauf S.L."/>
        </authorList>
    </citation>
    <scope>NUCLEOTIDE SEQUENCE [LARGE SCALE GENOMIC DNA]</scope>
    <source>
        <strain evidence="1 2">ATCC MYA-3509</strain>
    </source>
</reference>
<dbReference type="CDD" id="cd09917">
    <property type="entry name" value="F-box_SF"/>
    <property type="match status" value="1"/>
</dbReference>
<dbReference type="SUPFAM" id="SSF81383">
    <property type="entry name" value="F-box domain"/>
    <property type="match status" value="1"/>
</dbReference>